<proteinExistence type="inferred from homology"/>
<protein>
    <submittedName>
        <fullName evidence="6">Carbohydrate ABC transporter substrate-binding protein, CUT1 family</fullName>
    </submittedName>
</protein>
<keyword evidence="7" id="KW-1185">Reference proteome</keyword>
<keyword evidence="3 5" id="KW-0732">Signal</keyword>
<dbReference type="CDD" id="cd14750">
    <property type="entry name" value="PBP2_TMBP"/>
    <property type="match status" value="1"/>
</dbReference>
<organism evidence="6 7">
    <name type="scientific">Asanoa ishikariensis</name>
    <dbReference type="NCBI Taxonomy" id="137265"/>
    <lineage>
        <taxon>Bacteria</taxon>
        <taxon>Bacillati</taxon>
        <taxon>Actinomycetota</taxon>
        <taxon>Actinomycetes</taxon>
        <taxon>Micromonosporales</taxon>
        <taxon>Micromonosporaceae</taxon>
        <taxon>Asanoa</taxon>
    </lineage>
</organism>
<reference evidence="7" key="1">
    <citation type="submission" date="2016-10" db="EMBL/GenBank/DDBJ databases">
        <authorList>
            <person name="Varghese N."/>
            <person name="Submissions S."/>
        </authorList>
    </citation>
    <scope>NUCLEOTIDE SEQUENCE [LARGE SCALE GENOMIC DNA]</scope>
    <source>
        <strain evidence="7">DSM 44718</strain>
    </source>
</reference>
<feature type="region of interest" description="Disordered" evidence="4">
    <location>
        <begin position="397"/>
        <end position="425"/>
    </location>
</feature>
<feature type="signal peptide" evidence="5">
    <location>
        <begin position="1"/>
        <end position="29"/>
    </location>
</feature>
<dbReference type="Pfam" id="PF01547">
    <property type="entry name" value="SBP_bac_1"/>
    <property type="match status" value="1"/>
</dbReference>
<dbReference type="STRING" id="137265.SAMN05421684_6599"/>
<gene>
    <name evidence="6" type="ORF">SAMN05421684_6599</name>
</gene>
<comment type="similarity">
    <text evidence="1">Belongs to the bacterial solute-binding protein 1 family.</text>
</comment>
<evidence type="ECO:0000256" key="5">
    <source>
        <dbReference type="SAM" id="SignalP"/>
    </source>
</evidence>
<dbReference type="InterPro" id="IPR050490">
    <property type="entry name" value="Bact_solute-bd_prot1"/>
</dbReference>
<dbReference type="PANTHER" id="PTHR43649">
    <property type="entry name" value="ARABINOSE-BINDING PROTEIN-RELATED"/>
    <property type="match status" value="1"/>
</dbReference>
<dbReference type="AlphaFoldDB" id="A0A1H3TYD3"/>
<evidence type="ECO:0000313" key="7">
    <source>
        <dbReference type="Proteomes" id="UP000199632"/>
    </source>
</evidence>
<feature type="chain" id="PRO_5011673681" evidence="5">
    <location>
        <begin position="30"/>
        <end position="425"/>
    </location>
</feature>
<dbReference type="InterPro" id="IPR006059">
    <property type="entry name" value="SBP"/>
</dbReference>
<evidence type="ECO:0000313" key="6">
    <source>
        <dbReference type="EMBL" id="SDZ55236.1"/>
    </source>
</evidence>
<dbReference type="PANTHER" id="PTHR43649:SF34">
    <property type="entry name" value="ABC TRANSPORTER PERIPLASMIC-BINDING PROTEIN YCJN-RELATED"/>
    <property type="match status" value="1"/>
</dbReference>
<dbReference type="OrthoDB" id="3495561at2"/>
<name>A0A1H3TYD3_9ACTN</name>
<sequence length="425" mass="46449">MAERSRGIRRRRRGVAALAAVALLGPAAACGGGDDGGVPELNVYYAPEQNFQQVVDDCNQQAQGRYRMVYQVLPRGADEQRVQMVRRLAAEDDGMDVLGLDVTWTAEFASAKWIREWTGREKDEASQGTLEKPLESASYEGKLYAAPKNTNTQLLWYRSDLVPNPPKTWDEMIQLSQDLKSQGKPYEIDTMGAQYEGLVVLYNNMVASGGGKMLSDDGAKVEFDQGAVDALRTLQKFASAGVTNPSFTNTQEDGARLQFQSGNGAFQLNYPFVWPALQEGAPDLKDKVKWARYPGIDAGTPSKVTIGGYNLAVSEYSKHPAEAYEAALCLRSPEHQLFSAINDGVPPTIESVYDDPKMDEAYPFKADILAQVKDGANRPITPAYQNLSTVLSATLSPPADIQPEQDAKDLRGSIQDALESKGVLP</sequence>
<dbReference type="EMBL" id="FNQB01000003">
    <property type="protein sequence ID" value="SDZ55236.1"/>
    <property type="molecule type" value="Genomic_DNA"/>
</dbReference>
<dbReference type="SUPFAM" id="SSF53850">
    <property type="entry name" value="Periplasmic binding protein-like II"/>
    <property type="match status" value="1"/>
</dbReference>
<dbReference type="Gene3D" id="3.40.190.10">
    <property type="entry name" value="Periplasmic binding protein-like II"/>
    <property type="match status" value="2"/>
</dbReference>
<accession>A0A1H3TYD3</accession>
<evidence type="ECO:0000256" key="2">
    <source>
        <dbReference type="ARBA" id="ARBA00022448"/>
    </source>
</evidence>
<evidence type="ECO:0000256" key="3">
    <source>
        <dbReference type="ARBA" id="ARBA00022729"/>
    </source>
</evidence>
<evidence type="ECO:0000256" key="1">
    <source>
        <dbReference type="ARBA" id="ARBA00008520"/>
    </source>
</evidence>
<keyword evidence="2" id="KW-0813">Transport</keyword>
<dbReference type="Proteomes" id="UP000199632">
    <property type="component" value="Unassembled WGS sequence"/>
</dbReference>
<evidence type="ECO:0000256" key="4">
    <source>
        <dbReference type="SAM" id="MobiDB-lite"/>
    </source>
</evidence>